<dbReference type="AlphaFoldDB" id="A0A8T3UXR6"/>
<keyword evidence="1" id="KW-0285">Flavoprotein</keyword>
<dbReference type="InterPro" id="IPR023753">
    <property type="entry name" value="FAD/NAD-binding_dom"/>
</dbReference>
<keyword evidence="5" id="KW-0676">Redox-active center</keyword>
<evidence type="ECO:0000256" key="2">
    <source>
        <dbReference type="ARBA" id="ARBA00022827"/>
    </source>
</evidence>
<dbReference type="GO" id="GO:0019430">
    <property type="term" value="P:removal of superoxide radicals"/>
    <property type="evidence" value="ECO:0007669"/>
    <property type="project" value="InterPro"/>
</dbReference>
<evidence type="ECO:0000259" key="6">
    <source>
        <dbReference type="Pfam" id="PF07992"/>
    </source>
</evidence>
<evidence type="ECO:0000313" key="7">
    <source>
        <dbReference type="EMBL" id="MBE5727815.1"/>
    </source>
</evidence>
<evidence type="ECO:0000313" key="8">
    <source>
        <dbReference type="EMBL" id="MBE5728237.1"/>
    </source>
</evidence>
<dbReference type="GO" id="GO:0004791">
    <property type="term" value="F:thioredoxin-disulfide reductase (NADPH) activity"/>
    <property type="evidence" value="ECO:0007669"/>
    <property type="project" value="UniProtKB-EC"/>
</dbReference>
<dbReference type="InterPro" id="IPR050097">
    <property type="entry name" value="Ferredoxin-NADP_redctase_2"/>
</dbReference>
<keyword evidence="4" id="KW-1015">Disulfide bond</keyword>
<dbReference type="SUPFAM" id="SSF51905">
    <property type="entry name" value="FAD/NAD(P)-binding domain"/>
    <property type="match status" value="1"/>
</dbReference>
<dbReference type="GO" id="GO:0005737">
    <property type="term" value="C:cytoplasm"/>
    <property type="evidence" value="ECO:0007669"/>
    <property type="project" value="InterPro"/>
</dbReference>
<gene>
    <name evidence="8" type="primary">trxB</name>
    <name evidence="7" type="ORF">IHE50_00130</name>
    <name evidence="8" type="ORF">IHE51_00010</name>
</gene>
<dbReference type="InterPro" id="IPR005982">
    <property type="entry name" value="Thioredox_Rdtase"/>
</dbReference>
<keyword evidence="2" id="KW-0274">FAD</keyword>
<sequence>MVENVIIIGSGPAGYAAAIYAARNDLDPILIRGLQAGGQLMLTSFVENYPGFESILGPDLMEKMSQHSKKFLSPNKIIDNDVTSVDLNSFPYKVHVEDKVYETYSLIIASGASAKWLGLENEKRLIGKGVSGCAVCDAFFFKNKSVVVVGGGDSAMEDAGYLDKFAKDVTIIHRRDKFRASSIMQDRVFSNPKIKVIWDTVVEDVLGTDHVEGVKLKNVKTGEEKIMPTQGLFIAIGHYPNTDLFKGQLQIDELGYIVTHDSVKTSKEGVFAAGDVQDRRYKQAVIAAGWGAMAAIEATKFLEEKKIVK</sequence>
<dbReference type="EMBL" id="JADFAQ010000004">
    <property type="protein sequence ID" value="MBE5727815.1"/>
    <property type="molecule type" value="Genomic_DNA"/>
</dbReference>
<dbReference type="PRINTS" id="PR00469">
    <property type="entry name" value="PNDRDTASEII"/>
</dbReference>
<evidence type="ECO:0000256" key="1">
    <source>
        <dbReference type="ARBA" id="ARBA00022630"/>
    </source>
</evidence>
<dbReference type="InterPro" id="IPR036188">
    <property type="entry name" value="FAD/NAD-bd_sf"/>
</dbReference>
<organism evidence="8 9">
    <name type="scientific">Candidatus Acidifodinimicrobium mancum</name>
    <dbReference type="NCBI Taxonomy" id="2898728"/>
    <lineage>
        <taxon>Archaea</taxon>
        <taxon>Candidatus Parvarchaeota</taxon>
        <taxon>Candidatus Acidifodinimicrobiaceae</taxon>
        <taxon>Candidatus Acidifodinimicrobium</taxon>
    </lineage>
</organism>
<feature type="domain" description="FAD/NAD(P)-binding" evidence="6">
    <location>
        <begin position="4"/>
        <end position="288"/>
    </location>
</feature>
<dbReference type="Gene3D" id="3.50.50.60">
    <property type="entry name" value="FAD/NAD(P)-binding domain"/>
    <property type="match status" value="2"/>
</dbReference>
<dbReference type="PANTHER" id="PTHR48105">
    <property type="entry name" value="THIOREDOXIN REDUCTASE 1-RELATED-RELATED"/>
    <property type="match status" value="1"/>
</dbReference>
<dbReference type="InterPro" id="IPR008255">
    <property type="entry name" value="Pyr_nucl-diS_OxRdtase_2_AS"/>
</dbReference>
<evidence type="ECO:0000256" key="4">
    <source>
        <dbReference type="ARBA" id="ARBA00023157"/>
    </source>
</evidence>
<evidence type="ECO:0000256" key="3">
    <source>
        <dbReference type="ARBA" id="ARBA00023002"/>
    </source>
</evidence>
<dbReference type="Proteomes" id="UP000763484">
    <property type="component" value="Unassembled WGS sequence"/>
</dbReference>
<evidence type="ECO:0000313" key="9">
    <source>
        <dbReference type="Proteomes" id="UP000718571"/>
    </source>
</evidence>
<reference evidence="9 10" key="1">
    <citation type="submission" date="2020-09" db="EMBL/GenBank/DDBJ databases">
        <title>Genomic characterization of a novel Parvarchaeota family in acid mine drainage sediments.</title>
        <authorList>
            <person name="Luo Z.-H."/>
        </authorList>
    </citation>
    <scope>NUCLEOTIDE SEQUENCE [LARGE SCALE GENOMIC DNA]</scope>
    <source>
        <strain evidence="8">MAS1_bins.189</strain>
        <strain evidence="7">TL1-5_bins.178</strain>
    </source>
</reference>
<comment type="caution">
    <text evidence="8">The sequence shown here is derived from an EMBL/GenBank/DDBJ whole genome shotgun (WGS) entry which is preliminary data.</text>
</comment>
<evidence type="ECO:0000256" key="5">
    <source>
        <dbReference type="ARBA" id="ARBA00023284"/>
    </source>
</evidence>
<dbReference type="EC" id="1.8.1.9" evidence="8"/>
<dbReference type="Proteomes" id="UP000718571">
    <property type="component" value="Unassembled WGS sequence"/>
</dbReference>
<proteinExistence type="predicted"/>
<dbReference type="PRINTS" id="PR00368">
    <property type="entry name" value="FADPNR"/>
</dbReference>
<dbReference type="PROSITE" id="PS00573">
    <property type="entry name" value="PYRIDINE_REDOX_2"/>
    <property type="match status" value="1"/>
</dbReference>
<keyword evidence="3 8" id="KW-0560">Oxidoreductase</keyword>
<dbReference type="Pfam" id="PF07992">
    <property type="entry name" value="Pyr_redox_2"/>
    <property type="match status" value="1"/>
</dbReference>
<accession>A0A8T3UXR6</accession>
<dbReference type="EMBL" id="JADFAR010000001">
    <property type="protein sequence ID" value="MBE5728237.1"/>
    <property type="molecule type" value="Genomic_DNA"/>
</dbReference>
<protein>
    <submittedName>
        <fullName evidence="8">Thioredoxin-disulfide reductase</fullName>
        <ecNumber evidence="8">1.8.1.9</ecNumber>
    </submittedName>
</protein>
<evidence type="ECO:0000313" key="10">
    <source>
        <dbReference type="Proteomes" id="UP000763484"/>
    </source>
</evidence>
<dbReference type="NCBIfam" id="TIGR01292">
    <property type="entry name" value="TRX_reduct"/>
    <property type="match status" value="1"/>
</dbReference>
<name>A0A8T3UXR6_9ARCH</name>